<evidence type="ECO:0000313" key="3">
    <source>
        <dbReference type="Proteomes" id="UP000199437"/>
    </source>
</evidence>
<dbReference type="STRING" id="1267423.SAMN05216290_1977"/>
<organism evidence="2 3">
    <name type="scientific">Roseivirga pacifica</name>
    <dbReference type="NCBI Taxonomy" id="1267423"/>
    <lineage>
        <taxon>Bacteria</taxon>
        <taxon>Pseudomonadati</taxon>
        <taxon>Bacteroidota</taxon>
        <taxon>Cytophagia</taxon>
        <taxon>Cytophagales</taxon>
        <taxon>Roseivirgaceae</taxon>
        <taxon>Roseivirga</taxon>
    </lineage>
</organism>
<keyword evidence="1" id="KW-0812">Transmembrane</keyword>
<keyword evidence="1" id="KW-0472">Membrane</keyword>
<keyword evidence="3" id="KW-1185">Reference proteome</keyword>
<gene>
    <name evidence="2" type="ORF">SAMN05216290_1977</name>
</gene>
<feature type="transmembrane region" description="Helical" evidence="1">
    <location>
        <begin position="44"/>
        <end position="61"/>
    </location>
</feature>
<reference evidence="3" key="1">
    <citation type="submission" date="2016-10" db="EMBL/GenBank/DDBJ databases">
        <authorList>
            <person name="Varghese N."/>
            <person name="Submissions S."/>
        </authorList>
    </citation>
    <scope>NUCLEOTIDE SEQUENCE [LARGE SCALE GENOMIC DNA]</scope>
    <source>
        <strain evidence="3">CGMCC 1.12402</strain>
    </source>
</reference>
<evidence type="ECO:0000256" key="1">
    <source>
        <dbReference type="SAM" id="Phobius"/>
    </source>
</evidence>
<dbReference type="Proteomes" id="UP000199437">
    <property type="component" value="Unassembled WGS sequence"/>
</dbReference>
<proteinExistence type="predicted"/>
<dbReference type="AlphaFoldDB" id="A0A1I0Q3D9"/>
<accession>A0A1I0Q3D9</accession>
<dbReference type="EMBL" id="FOIR01000002">
    <property type="protein sequence ID" value="SEW21455.1"/>
    <property type="molecule type" value="Genomic_DNA"/>
</dbReference>
<keyword evidence="1" id="KW-1133">Transmembrane helix</keyword>
<sequence length="70" mass="8356">MWKPKALILLSLIISLSILGTISFKLIDWEQYHKSTSDAFRELRISLVFWGLSFYFLFPYVKTLKNRKKD</sequence>
<name>A0A1I0Q3D9_9BACT</name>
<evidence type="ECO:0000313" key="2">
    <source>
        <dbReference type="EMBL" id="SEW21455.1"/>
    </source>
</evidence>
<protein>
    <submittedName>
        <fullName evidence="2">Uncharacterized protein</fullName>
    </submittedName>
</protein>